<evidence type="ECO:0000313" key="2">
    <source>
        <dbReference type="EMBL" id="MBJ8340281.1"/>
    </source>
</evidence>
<name>A0A934NRV4_9NOCA</name>
<feature type="transmembrane region" description="Helical" evidence="1">
    <location>
        <begin position="6"/>
        <end position="22"/>
    </location>
</feature>
<dbReference type="AlphaFoldDB" id="A0A934NRV4"/>
<keyword evidence="3" id="KW-1185">Reference proteome</keyword>
<organism evidence="2 3">
    <name type="scientific">Antrihabitans stalagmiti</name>
    <dbReference type="NCBI Taxonomy" id="2799499"/>
    <lineage>
        <taxon>Bacteria</taxon>
        <taxon>Bacillati</taxon>
        <taxon>Actinomycetota</taxon>
        <taxon>Actinomycetes</taxon>
        <taxon>Mycobacteriales</taxon>
        <taxon>Nocardiaceae</taxon>
        <taxon>Antrihabitans</taxon>
    </lineage>
</organism>
<evidence type="ECO:0000256" key="1">
    <source>
        <dbReference type="SAM" id="Phobius"/>
    </source>
</evidence>
<reference evidence="2" key="1">
    <citation type="submission" date="2020-12" db="EMBL/GenBank/DDBJ databases">
        <title>Antrihabitans popcorni sp. nov. and Antrihabitans auranticaus sp. nov., isolated from a larva cave.</title>
        <authorList>
            <person name="Lee S.D."/>
            <person name="Kim I.S."/>
        </authorList>
    </citation>
    <scope>NUCLEOTIDE SEQUENCE</scope>
    <source>
        <strain evidence="2">YC3-6</strain>
    </source>
</reference>
<dbReference type="RefSeq" id="WP_199705075.1">
    <property type="nucleotide sequence ID" value="NZ_JAEMNV010000004.1"/>
</dbReference>
<gene>
    <name evidence="2" type="ORF">JGU71_15425</name>
</gene>
<sequence>MTKILGGGIAVVVAVELLVLAADRRSILLLVTGIAVALVLLGFVLWLASTEDDAGQVESDSLAVEALRRWRSRTEIKLSWSEGSRGDWDRHLRPLLAREFSSSSGHRQTKDRAALVASGRMLFGPTLWQWVDPLDVSFADRDDPGPGRTALDEILERLEKL</sequence>
<keyword evidence="1" id="KW-0472">Membrane</keyword>
<comment type="caution">
    <text evidence="2">The sequence shown here is derived from an EMBL/GenBank/DDBJ whole genome shotgun (WGS) entry which is preliminary data.</text>
</comment>
<dbReference type="EMBL" id="JAEMNV010000004">
    <property type="protein sequence ID" value="MBJ8340281.1"/>
    <property type="molecule type" value="Genomic_DNA"/>
</dbReference>
<protein>
    <submittedName>
        <fullName evidence="2">Uncharacterized protein</fullName>
    </submittedName>
</protein>
<dbReference type="Proteomes" id="UP000655868">
    <property type="component" value="Unassembled WGS sequence"/>
</dbReference>
<accession>A0A934NRV4</accession>
<feature type="transmembrane region" description="Helical" evidence="1">
    <location>
        <begin position="27"/>
        <end position="48"/>
    </location>
</feature>
<proteinExistence type="predicted"/>
<keyword evidence="1" id="KW-0812">Transmembrane</keyword>
<evidence type="ECO:0000313" key="3">
    <source>
        <dbReference type="Proteomes" id="UP000655868"/>
    </source>
</evidence>
<keyword evidence="1" id="KW-1133">Transmembrane helix</keyword>